<dbReference type="Proteomes" id="UP001141552">
    <property type="component" value="Unassembled WGS sequence"/>
</dbReference>
<dbReference type="Pfam" id="PF03754">
    <property type="entry name" value="At2g31720-like"/>
    <property type="match status" value="1"/>
</dbReference>
<evidence type="ECO:0000313" key="6">
    <source>
        <dbReference type="EMBL" id="KAJ4848467.1"/>
    </source>
</evidence>
<evidence type="ECO:0000256" key="4">
    <source>
        <dbReference type="ARBA" id="ARBA00023163"/>
    </source>
</evidence>
<dbReference type="InterPro" id="IPR003340">
    <property type="entry name" value="B3_DNA-bd"/>
</dbReference>
<dbReference type="OrthoDB" id="844139at2759"/>
<dbReference type="SUPFAM" id="SSF101936">
    <property type="entry name" value="DNA-binding pseudobarrel domain"/>
    <property type="match status" value="1"/>
</dbReference>
<name>A0A9Q0GGP2_9ROSI</name>
<dbReference type="AlphaFoldDB" id="A0A9Q0GGP2"/>
<reference evidence="6" key="1">
    <citation type="submission" date="2022-02" db="EMBL/GenBank/DDBJ databases">
        <authorList>
            <person name="Henning P.M."/>
            <person name="McCubbin A.G."/>
            <person name="Shore J.S."/>
        </authorList>
    </citation>
    <scope>NUCLEOTIDE SEQUENCE</scope>
    <source>
        <strain evidence="6">F60SS</strain>
        <tissue evidence="6">Leaves</tissue>
    </source>
</reference>
<evidence type="ECO:0000313" key="7">
    <source>
        <dbReference type="Proteomes" id="UP001141552"/>
    </source>
</evidence>
<dbReference type="InterPro" id="IPR005508">
    <property type="entry name" value="At2g31720-like"/>
</dbReference>
<keyword evidence="5" id="KW-0539">Nucleus</keyword>
<keyword evidence="7" id="KW-1185">Reference proteome</keyword>
<dbReference type="GO" id="GO:0005634">
    <property type="term" value="C:nucleus"/>
    <property type="evidence" value="ECO:0007669"/>
    <property type="project" value="UniProtKB-SubCell"/>
</dbReference>
<protein>
    <recommendedName>
        <fullName evidence="8">TF-B3 domain-containing protein</fullName>
    </recommendedName>
</protein>
<keyword evidence="4" id="KW-0804">Transcription</keyword>
<dbReference type="GO" id="GO:0003677">
    <property type="term" value="F:DNA binding"/>
    <property type="evidence" value="ECO:0007669"/>
    <property type="project" value="UniProtKB-KW"/>
</dbReference>
<keyword evidence="2" id="KW-0805">Transcription regulation</keyword>
<dbReference type="Gene3D" id="2.40.330.10">
    <property type="entry name" value="DNA-binding pseudobarrel domain"/>
    <property type="match status" value="1"/>
</dbReference>
<evidence type="ECO:0000256" key="2">
    <source>
        <dbReference type="ARBA" id="ARBA00023015"/>
    </source>
</evidence>
<gene>
    <name evidence="6" type="ORF">Tsubulata_032226</name>
</gene>
<dbReference type="PANTHER" id="PTHR31541:SF60">
    <property type="entry name" value="TF-B3 DOMAIN-CONTAINING PROTEIN"/>
    <property type="match status" value="1"/>
</dbReference>
<dbReference type="CDD" id="cd10017">
    <property type="entry name" value="B3_DNA"/>
    <property type="match status" value="1"/>
</dbReference>
<evidence type="ECO:0008006" key="8">
    <source>
        <dbReference type="Google" id="ProtNLM"/>
    </source>
</evidence>
<evidence type="ECO:0000256" key="3">
    <source>
        <dbReference type="ARBA" id="ARBA00023125"/>
    </source>
</evidence>
<reference evidence="6" key="2">
    <citation type="journal article" date="2023" name="Plants (Basel)">
        <title>Annotation of the Turnera subulata (Passifloraceae) Draft Genome Reveals the S-Locus Evolved after the Divergence of Turneroideae from Passifloroideae in a Stepwise Manner.</title>
        <authorList>
            <person name="Henning P.M."/>
            <person name="Roalson E.H."/>
            <person name="Mir W."/>
            <person name="McCubbin A.G."/>
            <person name="Shore J.S."/>
        </authorList>
    </citation>
    <scope>NUCLEOTIDE SEQUENCE</scope>
    <source>
        <strain evidence="6">F60SS</strain>
    </source>
</reference>
<evidence type="ECO:0000256" key="5">
    <source>
        <dbReference type="ARBA" id="ARBA00023242"/>
    </source>
</evidence>
<dbReference type="PANTHER" id="PTHR31541">
    <property type="entry name" value="B3 DOMAIN PLANT PROTEIN-RELATED"/>
    <property type="match status" value="1"/>
</dbReference>
<keyword evidence="3" id="KW-0238">DNA-binding</keyword>
<dbReference type="InterPro" id="IPR015300">
    <property type="entry name" value="DNA-bd_pseudobarrel_sf"/>
</dbReference>
<sequence length="369" mass="41526">MFTVKFFHGGEEKIYRSGLDILAEVAELESKRLEKEKQGSFKKPDPLVAVDARLVDQATPCGVSKIGGVDGQGFFFFYGRRVVTRPRTSSQKVIRRPHIDDRCLQSPICGEESDDHQVDKTEMDRLLQEKASKKPLRIKFTMNLGKKRCFAAMSGEDEVNGPLKKAKETALKKPLRIKFTMNLGKKRCFAAMSGEDEVNGPLKKAKEEAALRMVDASSPEPDIPEVIKSVNKEREESVSPSDVTLVIEKPLTPTDVDKGQCRMSIPLTKAHNSDHFLTEEEKEILNRHDGKNWESIQVNLIEPSSAVRHVRIKNCFMSKNRMLVLVDPWNQVVKENSLKAGDVVQLWSFRQAQQLSLALIVLRRGAGDA</sequence>
<comment type="caution">
    <text evidence="6">The sequence shown here is derived from an EMBL/GenBank/DDBJ whole genome shotgun (WGS) entry which is preliminary data.</text>
</comment>
<evidence type="ECO:0000256" key="1">
    <source>
        <dbReference type="ARBA" id="ARBA00004123"/>
    </source>
</evidence>
<comment type="subcellular location">
    <subcellularLocation>
        <location evidence="1">Nucleus</location>
    </subcellularLocation>
</comment>
<organism evidence="6 7">
    <name type="scientific">Turnera subulata</name>
    <dbReference type="NCBI Taxonomy" id="218843"/>
    <lineage>
        <taxon>Eukaryota</taxon>
        <taxon>Viridiplantae</taxon>
        <taxon>Streptophyta</taxon>
        <taxon>Embryophyta</taxon>
        <taxon>Tracheophyta</taxon>
        <taxon>Spermatophyta</taxon>
        <taxon>Magnoliopsida</taxon>
        <taxon>eudicotyledons</taxon>
        <taxon>Gunneridae</taxon>
        <taxon>Pentapetalae</taxon>
        <taxon>rosids</taxon>
        <taxon>fabids</taxon>
        <taxon>Malpighiales</taxon>
        <taxon>Passifloraceae</taxon>
        <taxon>Turnera</taxon>
    </lineage>
</organism>
<accession>A0A9Q0GGP2</accession>
<proteinExistence type="predicted"/>
<dbReference type="EMBL" id="JAKUCV010000898">
    <property type="protein sequence ID" value="KAJ4848467.1"/>
    <property type="molecule type" value="Genomic_DNA"/>
</dbReference>